<dbReference type="PANTHER" id="PTHR43433:SF5">
    <property type="entry name" value="AB HYDROLASE-1 DOMAIN-CONTAINING PROTEIN"/>
    <property type="match status" value="1"/>
</dbReference>
<dbReference type="InterPro" id="IPR000073">
    <property type="entry name" value="AB_hydrolase_1"/>
</dbReference>
<keyword evidence="3" id="KW-1185">Reference proteome</keyword>
<evidence type="ECO:0000313" key="2">
    <source>
        <dbReference type="EMBL" id="CZR56085.1"/>
    </source>
</evidence>
<evidence type="ECO:0000313" key="3">
    <source>
        <dbReference type="Proteomes" id="UP000184330"/>
    </source>
</evidence>
<keyword evidence="2" id="KW-0378">Hydrolase</keyword>
<organism evidence="2 3">
    <name type="scientific">Phialocephala subalpina</name>
    <dbReference type="NCBI Taxonomy" id="576137"/>
    <lineage>
        <taxon>Eukaryota</taxon>
        <taxon>Fungi</taxon>
        <taxon>Dikarya</taxon>
        <taxon>Ascomycota</taxon>
        <taxon>Pezizomycotina</taxon>
        <taxon>Leotiomycetes</taxon>
        <taxon>Helotiales</taxon>
        <taxon>Mollisiaceae</taxon>
        <taxon>Phialocephala</taxon>
        <taxon>Phialocephala fortinii species complex</taxon>
    </lineage>
</organism>
<dbReference type="PANTHER" id="PTHR43433">
    <property type="entry name" value="HYDROLASE, ALPHA/BETA FOLD FAMILY PROTEIN"/>
    <property type="match status" value="1"/>
</dbReference>
<dbReference type="GO" id="GO:0016787">
    <property type="term" value="F:hydrolase activity"/>
    <property type="evidence" value="ECO:0007669"/>
    <property type="project" value="UniProtKB-KW"/>
</dbReference>
<proteinExistence type="predicted"/>
<dbReference type="STRING" id="576137.A0A1L7WTH8"/>
<protein>
    <submittedName>
        <fullName evidence="2">Related to alpha/beta hydrolase</fullName>
    </submittedName>
</protein>
<dbReference type="InterPro" id="IPR050471">
    <property type="entry name" value="AB_hydrolase"/>
</dbReference>
<reference evidence="2 3" key="1">
    <citation type="submission" date="2016-03" db="EMBL/GenBank/DDBJ databases">
        <authorList>
            <person name="Ploux O."/>
        </authorList>
    </citation>
    <scope>NUCLEOTIDE SEQUENCE [LARGE SCALE GENOMIC DNA]</scope>
    <source>
        <strain evidence="2 3">UAMH 11012</strain>
    </source>
</reference>
<dbReference type="Pfam" id="PF00561">
    <property type="entry name" value="Abhydrolase_1"/>
    <property type="match status" value="1"/>
</dbReference>
<feature type="domain" description="AB hydrolase-1" evidence="1">
    <location>
        <begin position="85"/>
        <end position="328"/>
    </location>
</feature>
<dbReference type="OrthoDB" id="19657at2759"/>
<gene>
    <name evidence="2" type="ORF">PAC_05973</name>
</gene>
<dbReference type="SUPFAM" id="SSF53474">
    <property type="entry name" value="alpha/beta-Hydrolases"/>
    <property type="match status" value="1"/>
</dbReference>
<accession>A0A1L7WTH8</accession>
<evidence type="ECO:0000259" key="1">
    <source>
        <dbReference type="Pfam" id="PF00561"/>
    </source>
</evidence>
<dbReference type="EMBL" id="FJOG01000007">
    <property type="protein sequence ID" value="CZR56085.1"/>
    <property type="molecule type" value="Genomic_DNA"/>
</dbReference>
<dbReference type="Proteomes" id="UP000184330">
    <property type="component" value="Unassembled WGS sequence"/>
</dbReference>
<dbReference type="AlphaFoldDB" id="A0A1L7WTH8"/>
<dbReference type="InterPro" id="IPR029058">
    <property type="entry name" value="AB_hydrolase_fold"/>
</dbReference>
<dbReference type="Gene3D" id="3.40.50.1820">
    <property type="entry name" value="alpha/beta hydrolase"/>
    <property type="match status" value="1"/>
</dbReference>
<name>A0A1L7WTH8_9HELO</name>
<sequence length="355" mass="39728">MESLSQRPNVAEILAHPSYPDTIWKLTPTQSGQLPVAVGRGGPIKIDWEVHGSGPIKMIWIMGLGTVKTAWQRQTLHFGHDNGDKYSSLIFDNRGMGKSDKPLMRYSTSEMAKDLLEILDHLGWTAERELHVSGVSMGGMIAQELAYMVPERIGSLNLISTAAAIENTTTFLENMRTRVMMFVPKTLDRAVTDAARMLFSDAWLEKPDDTIVPTSKTPNVVIPPSGHYATFTTNYERFAAQELSKRLDLEGFQKKGFMMQAIAAGWHHKSKKQLEEIGDKVGRERIMVLHGTRDNMISVPHGRKLIEWLKPGVGVIREGTGHVFMLEEWKFHNDMVESMVEKGEEATKAGKSVAL</sequence>